<dbReference type="GO" id="GO:0005524">
    <property type="term" value="F:ATP binding"/>
    <property type="evidence" value="ECO:0007669"/>
    <property type="project" value="UniProtKB-UniRule"/>
</dbReference>
<dbReference type="PANTHER" id="PTHR43585:SF2">
    <property type="entry name" value="ATP-GRASP ENZYME FSQD"/>
    <property type="match status" value="1"/>
</dbReference>
<keyword evidence="7" id="KW-1185">Reference proteome</keyword>
<dbReference type="GO" id="GO:0046872">
    <property type="term" value="F:metal ion binding"/>
    <property type="evidence" value="ECO:0007669"/>
    <property type="project" value="InterPro"/>
</dbReference>
<evidence type="ECO:0000256" key="3">
    <source>
        <dbReference type="ARBA" id="ARBA00022840"/>
    </source>
</evidence>
<evidence type="ECO:0000313" key="6">
    <source>
        <dbReference type="EMBL" id="SEF10679.1"/>
    </source>
</evidence>
<dbReference type="InterPro" id="IPR011761">
    <property type="entry name" value="ATP-grasp"/>
</dbReference>
<keyword evidence="2 4" id="KW-0547">Nucleotide-binding</keyword>
<dbReference type="AlphaFoldDB" id="A0A1H5P9V6"/>
<dbReference type="InterPro" id="IPR040570">
    <property type="entry name" value="LAL_C2"/>
</dbReference>
<dbReference type="SMART" id="SM01209">
    <property type="entry name" value="GARS_A"/>
    <property type="match status" value="1"/>
</dbReference>
<dbReference type="InterPro" id="IPR052032">
    <property type="entry name" value="ATP-dep_AA_Ligase"/>
</dbReference>
<proteinExistence type="predicted"/>
<dbReference type="Pfam" id="PF13535">
    <property type="entry name" value="ATP-grasp_4"/>
    <property type="match status" value="1"/>
</dbReference>
<dbReference type="SUPFAM" id="SSF56059">
    <property type="entry name" value="Glutathione synthetase ATP-binding domain-like"/>
    <property type="match status" value="1"/>
</dbReference>
<keyword evidence="1" id="KW-0436">Ligase</keyword>
<evidence type="ECO:0000256" key="1">
    <source>
        <dbReference type="ARBA" id="ARBA00022598"/>
    </source>
</evidence>
<keyword evidence="3 4" id="KW-0067">ATP-binding</keyword>
<evidence type="ECO:0000313" key="7">
    <source>
        <dbReference type="Proteomes" id="UP000181980"/>
    </source>
</evidence>
<dbReference type="Pfam" id="PF18130">
    <property type="entry name" value="ATPgrasp_N"/>
    <property type="match status" value="1"/>
</dbReference>
<name>A0A1H5P9V6_9ACTN</name>
<protein>
    <submittedName>
        <fullName evidence="6">Argininosuccinate lyase</fullName>
    </submittedName>
</protein>
<accession>A0A1H5P9V6</accession>
<evidence type="ECO:0000259" key="5">
    <source>
        <dbReference type="PROSITE" id="PS50975"/>
    </source>
</evidence>
<dbReference type="GO" id="GO:0016874">
    <property type="term" value="F:ligase activity"/>
    <property type="evidence" value="ECO:0007669"/>
    <property type="project" value="UniProtKB-KW"/>
</dbReference>
<dbReference type="PROSITE" id="PS50975">
    <property type="entry name" value="ATP_GRASP"/>
    <property type="match status" value="1"/>
</dbReference>
<dbReference type="Gene3D" id="3.40.50.20">
    <property type="match status" value="1"/>
</dbReference>
<evidence type="ECO:0000256" key="2">
    <source>
        <dbReference type="ARBA" id="ARBA00022741"/>
    </source>
</evidence>
<keyword evidence="6" id="KW-0456">Lyase</keyword>
<dbReference type="InterPro" id="IPR041472">
    <property type="entry name" value="BL00235/CARNS1_N"/>
</dbReference>
<feature type="domain" description="ATP-grasp" evidence="5">
    <location>
        <begin position="121"/>
        <end position="318"/>
    </location>
</feature>
<dbReference type="Proteomes" id="UP000181980">
    <property type="component" value="Unassembled WGS sequence"/>
</dbReference>
<evidence type="ECO:0000256" key="4">
    <source>
        <dbReference type="PROSITE-ProRule" id="PRU00409"/>
    </source>
</evidence>
<dbReference type="Pfam" id="PF18603">
    <property type="entry name" value="LAL_C2"/>
    <property type="match status" value="1"/>
</dbReference>
<dbReference type="RefSeq" id="WP_069109758.1">
    <property type="nucleotide sequence ID" value="NZ_FNUC01000004.1"/>
</dbReference>
<dbReference type="STRING" id="561176.SAMN04488561_3970"/>
<dbReference type="Gene3D" id="3.30.470.20">
    <property type="entry name" value="ATP-grasp fold, B domain"/>
    <property type="match status" value="1"/>
</dbReference>
<organism evidence="6 7">
    <name type="scientific">Jiangella alba</name>
    <dbReference type="NCBI Taxonomy" id="561176"/>
    <lineage>
        <taxon>Bacteria</taxon>
        <taxon>Bacillati</taxon>
        <taxon>Actinomycetota</taxon>
        <taxon>Actinomycetes</taxon>
        <taxon>Jiangellales</taxon>
        <taxon>Jiangellaceae</taxon>
        <taxon>Jiangella</taxon>
    </lineage>
</organism>
<dbReference type="OrthoDB" id="6964321at2"/>
<gene>
    <name evidence="6" type="ORF">SAMN04488561_3970</name>
</gene>
<reference evidence="7" key="1">
    <citation type="submission" date="2016-10" db="EMBL/GenBank/DDBJ databases">
        <authorList>
            <person name="Varghese N."/>
            <person name="Submissions S."/>
        </authorList>
    </citation>
    <scope>NUCLEOTIDE SEQUENCE [LARGE SCALE GENOMIC DNA]</scope>
    <source>
        <strain evidence="7">DSM 45237</strain>
    </source>
</reference>
<dbReference type="PANTHER" id="PTHR43585">
    <property type="entry name" value="FUMIPYRROLE BIOSYNTHESIS PROTEIN C"/>
    <property type="match status" value="1"/>
</dbReference>
<dbReference type="EMBL" id="FNUC01000004">
    <property type="protein sequence ID" value="SEF10679.1"/>
    <property type="molecule type" value="Genomic_DNA"/>
</dbReference>
<sequence length="422" mass="44334">MATLLMVESWVQSTGLALPPLLRELGHDYILFTRDPGLYPDVDGERHPVLREADEVIVVDTNDRAAMTGAVIGIVCRRRIDGVITTCDYYLDAVAELAKMLGLPGASPDIVRRAVRKDSVRTVLARAGLPGPRFAVAATWDDALAGAAELGFPLVAKPVDLNSGTSVHLVDGEAALKDAFHEVTGVERNTRDQPLARRLLLEEVLRGPEVSVETVTAAGRTTVLGITGKSVTPAFVEAGHVFPAPLPPAVAAEVTEHVRAALSALGISHGLSHTELRLTPSGPRIVEINPRQGGGYVFDLVRTVTGVSPLALLVGLALGPAPQPEVRPRGTAAVAFVLAPVDGIVTGVEGREALDQNPAIVRWQLDVPGPVRRPRDNNDRVGHVLAVDPDGDRAGELAASAVGSLALRMAGGEVVTPQAIGV</sequence>
<dbReference type="GO" id="GO:0016829">
    <property type="term" value="F:lyase activity"/>
    <property type="evidence" value="ECO:0007669"/>
    <property type="project" value="UniProtKB-KW"/>
</dbReference>